<keyword evidence="3" id="KW-1185">Reference proteome</keyword>
<evidence type="ECO:0000256" key="1">
    <source>
        <dbReference type="SAM" id="MobiDB-lite"/>
    </source>
</evidence>
<feature type="region of interest" description="Disordered" evidence="1">
    <location>
        <begin position="441"/>
        <end position="473"/>
    </location>
</feature>
<dbReference type="EMBL" id="SDOX01000145">
    <property type="protein sequence ID" value="TFJ80981.1"/>
    <property type="molecule type" value="Genomic_DNA"/>
</dbReference>
<proteinExistence type="predicted"/>
<evidence type="ECO:0000313" key="3">
    <source>
        <dbReference type="Proteomes" id="UP000355283"/>
    </source>
</evidence>
<accession>A0A4D9CP94</accession>
<feature type="compositionally biased region" description="Gly residues" evidence="1">
    <location>
        <begin position="492"/>
        <end position="508"/>
    </location>
</feature>
<dbReference type="OrthoDB" id="43034at2759"/>
<gene>
    <name evidence="2" type="ORF">NSK_007624</name>
</gene>
<feature type="compositionally biased region" description="Low complexity" evidence="1">
    <location>
        <begin position="199"/>
        <end position="213"/>
    </location>
</feature>
<protein>
    <submittedName>
        <fullName evidence="2">Uncharacterized protein</fullName>
    </submittedName>
</protein>
<evidence type="ECO:0000313" key="2">
    <source>
        <dbReference type="EMBL" id="TFJ80981.1"/>
    </source>
</evidence>
<feature type="compositionally biased region" description="Polar residues" evidence="1">
    <location>
        <begin position="214"/>
        <end position="226"/>
    </location>
</feature>
<feature type="region of interest" description="Disordered" evidence="1">
    <location>
        <begin position="489"/>
        <end position="508"/>
    </location>
</feature>
<reference evidence="2 3" key="1">
    <citation type="submission" date="2019-01" db="EMBL/GenBank/DDBJ databases">
        <title>Nuclear Genome Assembly of the Microalgal Biofuel strain Nannochloropsis salina CCMP1776.</title>
        <authorList>
            <person name="Hovde B."/>
        </authorList>
    </citation>
    <scope>NUCLEOTIDE SEQUENCE [LARGE SCALE GENOMIC DNA]</scope>
    <source>
        <strain evidence="2 3">CCMP1776</strain>
    </source>
</reference>
<feature type="region of interest" description="Disordered" evidence="1">
    <location>
        <begin position="197"/>
        <end position="254"/>
    </location>
</feature>
<dbReference type="Proteomes" id="UP000355283">
    <property type="component" value="Unassembled WGS sequence"/>
</dbReference>
<comment type="caution">
    <text evidence="2">The sequence shown here is derived from an EMBL/GenBank/DDBJ whole genome shotgun (WGS) entry which is preliminary data.</text>
</comment>
<sequence>MNSTDVMVNECPLCRASAADGLSCSGCVKNNLYYKQQAIAYKKMSLRDAYEQAKSVLTTNQPVFREQQALAALMRRQGELKTRLQETAERVRDLRLAVARKTFALEERRKAVDVARQRLEEVKRWQGSQSTPVQQGLRWYKEQAMEVVQQRVWTRVLEHFVVFPIEADIPVVSRPPLLLPSRFPPLLPSRPPLLPVHSPPFHSSPSPGSRSPSTDVPTLPASSHSQHVPGKGTQEQAPAFIPPPCPPSRASAGPKPLTGVSTIVGLPLPNAGNYRELGLPDEVCETALYLVARLTWSLAETLGMRLPHPLRFPAGKSYALIAEDAQRRTEFALSPSFYHGGGRSNASSTAPAYRHPPNRRRGAECAGAEGTDPFSLGVEALQLNVHQLAVSPAGVGVDARELWGKEAVLLNLWAVQRRAAEVVKAYEGLPDVPLPRVERGRMEGKAEGGGKRGVSRQRLLDAPGPDGGKRKPRVVFVDREESEWSLVELQGWAGGGKGRPGAGGGRER</sequence>
<feature type="region of interest" description="Disordered" evidence="1">
    <location>
        <begin position="342"/>
        <end position="368"/>
    </location>
</feature>
<name>A0A4D9CP94_9STRA</name>
<organism evidence="2 3">
    <name type="scientific">Nannochloropsis salina CCMP1776</name>
    <dbReference type="NCBI Taxonomy" id="1027361"/>
    <lineage>
        <taxon>Eukaryota</taxon>
        <taxon>Sar</taxon>
        <taxon>Stramenopiles</taxon>
        <taxon>Ochrophyta</taxon>
        <taxon>Eustigmatophyceae</taxon>
        <taxon>Eustigmatales</taxon>
        <taxon>Monodopsidaceae</taxon>
        <taxon>Microchloropsis</taxon>
        <taxon>Microchloropsis salina</taxon>
    </lineage>
</organism>
<feature type="compositionally biased region" description="Basic and acidic residues" evidence="1">
    <location>
        <begin position="441"/>
        <end position="450"/>
    </location>
</feature>
<dbReference type="AlphaFoldDB" id="A0A4D9CP94"/>